<feature type="chain" id="PRO_5047117337" evidence="7">
    <location>
        <begin position="25"/>
        <end position="677"/>
    </location>
</feature>
<sequence length="677" mass="74048">MWVGLYARLRHLFAAFTFPLAALAENPPTFVADVAPILAANCVECHRADGIGPFPLVTYREARRRARQIAEVTASGYMPPWKPDPNHGPALQGERRLSPAAIATLQAWHEAGAPSGDLDAFTPPPLPTGDWTLGEPDLEVTFDDPFVVPAEGTDIFRNFVIRLPLDERRYIRAVEFLPESALVVHHAIIAFDSTDESRMLDAADPGPGFASMDTGGGVHPNGHIIGWTPGQHPYEVHPGTAFAVEPGTDLVLQLHLLPSGRPEPLAPRIGLHFATEPPTHTGFSLLLREDDIYLPAGSRGIVVAESIILPADAAVLGMYPHAHYLGQDMRITATLPDGEQRWLLHIPDWDFNWQSDYRYEEPLPLPAGTRIDMRYTYDNSAANPRNPHHPPIDVHAGNSSFDEMGSIAIQFLLDSATDLPKFHETQSRYQIASGDTSPDALFNLAVAIDQQGRVADAIAAYQNVLAVAPEHPFALNNLASLRERRGELDAARALYAQVREIDPTLLEPHLNLARLQVRSDDPAAAIATLSAALEHLPAALDPRVQLASLQLQQRQARRAVDTLEAGLAWHGTDPRYRFQLGQTLLAVGRTRSAEEQFTATLAAPIQVDGQIDGPNTVRLHVEAHLSLAQLAQRRGDTTAAHAQRAVAAKLLRARAQQLRQAGQVTEAEQLESRAENL</sequence>
<dbReference type="InterPro" id="IPR009056">
    <property type="entry name" value="Cyt_c-like_dom"/>
</dbReference>
<dbReference type="InterPro" id="IPR036909">
    <property type="entry name" value="Cyt_c-like_dom_sf"/>
</dbReference>
<dbReference type="InterPro" id="IPR019734">
    <property type="entry name" value="TPR_rpt"/>
</dbReference>
<evidence type="ECO:0000259" key="8">
    <source>
        <dbReference type="PROSITE" id="PS51007"/>
    </source>
</evidence>
<accession>A0ABZ1CAV1</accession>
<dbReference type="InterPro" id="IPR036939">
    <property type="entry name" value="Cu2_ascorb_mOase_N_sf"/>
</dbReference>
<dbReference type="SUPFAM" id="SSF46626">
    <property type="entry name" value="Cytochrome c"/>
    <property type="match status" value="1"/>
</dbReference>
<dbReference type="EMBL" id="CP139781">
    <property type="protein sequence ID" value="WRQ87435.1"/>
    <property type="molecule type" value="Genomic_DNA"/>
</dbReference>
<feature type="signal peptide" evidence="7">
    <location>
        <begin position="1"/>
        <end position="24"/>
    </location>
</feature>
<keyword evidence="4" id="KW-1015">Disulfide bond</keyword>
<proteinExistence type="predicted"/>
<dbReference type="InterPro" id="IPR052943">
    <property type="entry name" value="TMTC_O-mannosyl-trnsfr"/>
</dbReference>
<evidence type="ECO:0000313" key="10">
    <source>
        <dbReference type="Proteomes" id="UP000738431"/>
    </source>
</evidence>
<gene>
    <name evidence="9" type="ORF">K1X11_021690</name>
</gene>
<evidence type="ECO:0000313" key="9">
    <source>
        <dbReference type="EMBL" id="WRQ87435.1"/>
    </source>
</evidence>
<keyword evidence="10" id="KW-1185">Reference proteome</keyword>
<feature type="domain" description="Cytochrome c" evidence="8">
    <location>
        <begin position="21"/>
        <end position="113"/>
    </location>
</feature>
<dbReference type="PANTHER" id="PTHR44809:SF1">
    <property type="entry name" value="PROTEIN O-MANNOSYL-TRANSFERASE TMTC1"/>
    <property type="match status" value="1"/>
</dbReference>
<evidence type="ECO:0000256" key="3">
    <source>
        <dbReference type="ARBA" id="ARBA00023004"/>
    </source>
</evidence>
<dbReference type="InterPro" id="IPR011990">
    <property type="entry name" value="TPR-like_helical_dom_sf"/>
</dbReference>
<dbReference type="PANTHER" id="PTHR44809">
    <property type="match status" value="1"/>
</dbReference>
<reference evidence="9 10" key="1">
    <citation type="submission" date="2021-08" db="EMBL/GenBank/DDBJ databases">
        <authorList>
            <person name="Zhang D."/>
            <person name="Zhang A."/>
            <person name="Wang L."/>
        </authorList>
    </citation>
    <scope>NUCLEOTIDE SEQUENCE [LARGE SCALE GENOMIC DNA]</scope>
    <source>
        <strain evidence="9 10">WL0086</strain>
    </source>
</reference>
<dbReference type="Pfam" id="PF13432">
    <property type="entry name" value="TPR_16"/>
    <property type="match status" value="2"/>
</dbReference>
<keyword evidence="2 6" id="KW-0479">Metal-binding</keyword>
<dbReference type="Gene3D" id="2.60.120.230">
    <property type="match status" value="1"/>
</dbReference>
<protein>
    <submittedName>
        <fullName evidence="9">Tetratricopeptide repeat protein</fullName>
    </submittedName>
</protein>
<dbReference type="PROSITE" id="PS51007">
    <property type="entry name" value="CYTC"/>
    <property type="match status" value="1"/>
</dbReference>
<reference evidence="9 10" key="2">
    <citation type="submission" date="2023-12" db="EMBL/GenBank/DDBJ databases">
        <title>Description of an unclassified Opitutus bacterium of Verrucomicrobiota.</title>
        <authorList>
            <person name="Zhang D.-F."/>
        </authorList>
    </citation>
    <scope>NUCLEOTIDE SEQUENCE [LARGE SCALE GENOMIC DNA]</scope>
    <source>
        <strain evidence="9 10">WL0086</strain>
    </source>
</reference>
<feature type="repeat" description="TPR" evidence="5">
    <location>
        <begin position="438"/>
        <end position="471"/>
    </location>
</feature>
<keyword evidence="5" id="KW-0802">TPR repeat</keyword>
<evidence type="ECO:0000256" key="5">
    <source>
        <dbReference type="PROSITE-ProRule" id="PRU00339"/>
    </source>
</evidence>
<name>A0ABZ1CAV1_9BACT</name>
<dbReference type="Pfam" id="PF14559">
    <property type="entry name" value="TPR_19"/>
    <property type="match status" value="1"/>
</dbReference>
<dbReference type="PROSITE" id="PS50005">
    <property type="entry name" value="TPR"/>
    <property type="match status" value="1"/>
</dbReference>
<keyword evidence="7" id="KW-0732">Signal</keyword>
<evidence type="ECO:0000256" key="1">
    <source>
        <dbReference type="ARBA" id="ARBA00022617"/>
    </source>
</evidence>
<dbReference type="InterPro" id="IPR008977">
    <property type="entry name" value="PHM/PNGase_F_dom_sf"/>
</dbReference>
<dbReference type="SMART" id="SM00028">
    <property type="entry name" value="TPR"/>
    <property type="match status" value="4"/>
</dbReference>
<dbReference type="Gene3D" id="2.60.120.310">
    <property type="entry name" value="Copper type II, ascorbate-dependent monooxygenase, N-terminal domain"/>
    <property type="match status" value="1"/>
</dbReference>
<organism evidence="9 10">
    <name type="scientific">Actomonas aquatica</name>
    <dbReference type="NCBI Taxonomy" id="2866162"/>
    <lineage>
        <taxon>Bacteria</taxon>
        <taxon>Pseudomonadati</taxon>
        <taxon>Verrucomicrobiota</taxon>
        <taxon>Opitutia</taxon>
        <taxon>Opitutales</taxon>
        <taxon>Opitutaceae</taxon>
        <taxon>Actomonas</taxon>
    </lineage>
</organism>
<evidence type="ECO:0000256" key="7">
    <source>
        <dbReference type="SAM" id="SignalP"/>
    </source>
</evidence>
<evidence type="ECO:0000256" key="2">
    <source>
        <dbReference type="ARBA" id="ARBA00022723"/>
    </source>
</evidence>
<dbReference type="Gene3D" id="1.25.40.10">
    <property type="entry name" value="Tetratricopeptide repeat domain"/>
    <property type="match status" value="2"/>
</dbReference>
<dbReference type="SUPFAM" id="SSF49742">
    <property type="entry name" value="PHM/PNGase F"/>
    <property type="match status" value="2"/>
</dbReference>
<evidence type="ECO:0000256" key="6">
    <source>
        <dbReference type="PROSITE-ProRule" id="PRU00433"/>
    </source>
</evidence>
<dbReference type="SUPFAM" id="SSF48452">
    <property type="entry name" value="TPR-like"/>
    <property type="match status" value="1"/>
</dbReference>
<keyword evidence="1 6" id="KW-0349">Heme</keyword>
<dbReference type="RefSeq" id="WP_221030401.1">
    <property type="nucleotide sequence ID" value="NZ_CP139781.1"/>
</dbReference>
<keyword evidence="3 6" id="KW-0408">Iron</keyword>
<evidence type="ECO:0000256" key="4">
    <source>
        <dbReference type="ARBA" id="ARBA00023157"/>
    </source>
</evidence>
<dbReference type="Proteomes" id="UP000738431">
    <property type="component" value="Chromosome"/>
</dbReference>
<dbReference type="InterPro" id="IPR014784">
    <property type="entry name" value="Cu2_ascorb_mOase-like_C"/>
</dbReference>